<keyword evidence="6" id="KW-1185">Reference proteome</keyword>
<accession>A0ABM1SVZ9</accession>
<evidence type="ECO:0000256" key="2">
    <source>
        <dbReference type="ARBA" id="ARBA00022692"/>
    </source>
</evidence>
<keyword evidence="2 5" id="KW-0812">Transmembrane</keyword>
<dbReference type="GeneID" id="111087014"/>
<protein>
    <submittedName>
        <fullName evidence="7">L-type amino acid transporter 1-like protein MLAS</fullName>
    </submittedName>
</protein>
<dbReference type="RefSeq" id="XP_022247805.1">
    <property type="nucleotide sequence ID" value="XM_022392097.1"/>
</dbReference>
<keyword evidence="4 5" id="KW-0472">Membrane</keyword>
<evidence type="ECO:0000256" key="1">
    <source>
        <dbReference type="ARBA" id="ARBA00004141"/>
    </source>
</evidence>
<evidence type="ECO:0000313" key="7">
    <source>
        <dbReference type="RefSeq" id="XP_022247805.1"/>
    </source>
</evidence>
<proteinExistence type="predicted"/>
<dbReference type="InterPro" id="IPR002293">
    <property type="entry name" value="AA/rel_permease1"/>
</dbReference>
<name>A0ABM1SVZ9_LIMPO</name>
<comment type="subcellular location">
    <subcellularLocation>
        <location evidence="1">Membrane</location>
        <topology evidence="1">Multi-pass membrane protein</topology>
    </subcellularLocation>
</comment>
<keyword evidence="3 5" id="KW-1133">Transmembrane helix</keyword>
<evidence type="ECO:0000256" key="4">
    <source>
        <dbReference type="ARBA" id="ARBA00023136"/>
    </source>
</evidence>
<dbReference type="PANTHER" id="PTHR11785">
    <property type="entry name" value="AMINO ACID TRANSPORTER"/>
    <property type="match status" value="1"/>
</dbReference>
<dbReference type="Pfam" id="PF13520">
    <property type="entry name" value="AA_permease_2"/>
    <property type="match status" value="1"/>
</dbReference>
<evidence type="ECO:0000313" key="6">
    <source>
        <dbReference type="Proteomes" id="UP000694941"/>
    </source>
</evidence>
<feature type="transmembrane region" description="Helical" evidence="5">
    <location>
        <begin position="102"/>
        <end position="121"/>
    </location>
</feature>
<evidence type="ECO:0000256" key="3">
    <source>
        <dbReference type="ARBA" id="ARBA00022989"/>
    </source>
</evidence>
<sequence>MGEDTKNHDPLQGAVGNDDKNVIKKDDETVCLKPKMTLTNGITVIVGSIIGSGIFVSPKGVLKGTGSVGLSLIVWIICGVFSMVGAYCYAELGCMITKTGADYAYIMESFGAFVAFIRLWVECMIVRPCSQAIVALTFSFYVLRPIYPDCDPPDDAVKFLACLCICKLMRTIINFIFSKIRSVL</sequence>
<feature type="transmembrane region" description="Helical" evidence="5">
    <location>
        <begin position="38"/>
        <end position="56"/>
    </location>
</feature>
<dbReference type="InterPro" id="IPR050598">
    <property type="entry name" value="AminoAcid_Transporter"/>
</dbReference>
<reference evidence="7" key="1">
    <citation type="submission" date="2025-08" db="UniProtKB">
        <authorList>
            <consortium name="RefSeq"/>
        </authorList>
    </citation>
    <scope>IDENTIFICATION</scope>
    <source>
        <tissue evidence="7">Muscle</tissue>
    </source>
</reference>
<dbReference type="Proteomes" id="UP000694941">
    <property type="component" value="Unplaced"/>
</dbReference>
<gene>
    <name evidence="7" type="primary">LOC111087014</name>
</gene>
<evidence type="ECO:0000256" key="5">
    <source>
        <dbReference type="SAM" id="Phobius"/>
    </source>
</evidence>
<feature type="transmembrane region" description="Helical" evidence="5">
    <location>
        <begin position="68"/>
        <end position="90"/>
    </location>
</feature>
<dbReference type="Gene3D" id="1.20.1740.10">
    <property type="entry name" value="Amino acid/polyamine transporter I"/>
    <property type="match status" value="1"/>
</dbReference>
<organism evidence="6 7">
    <name type="scientific">Limulus polyphemus</name>
    <name type="common">Atlantic horseshoe crab</name>
    <dbReference type="NCBI Taxonomy" id="6850"/>
    <lineage>
        <taxon>Eukaryota</taxon>
        <taxon>Metazoa</taxon>
        <taxon>Ecdysozoa</taxon>
        <taxon>Arthropoda</taxon>
        <taxon>Chelicerata</taxon>
        <taxon>Merostomata</taxon>
        <taxon>Xiphosura</taxon>
        <taxon>Limulidae</taxon>
        <taxon>Limulus</taxon>
    </lineage>
</organism>
<dbReference type="PANTHER" id="PTHR11785:SF531">
    <property type="entry name" value="LARGE NEUTRAL AMINO ACIDS TRANSPORTER SMALL SUBUNIT 1"/>
    <property type="match status" value="1"/>
</dbReference>